<dbReference type="SUPFAM" id="SSF53098">
    <property type="entry name" value="Ribonuclease H-like"/>
    <property type="match status" value="1"/>
</dbReference>
<keyword evidence="1" id="KW-0175">Coiled coil</keyword>
<evidence type="ECO:0000256" key="1">
    <source>
        <dbReference type="SAM" id="Coils"/>
    </source>
</evidence>
<evidence type="ECO:0000259" key="2">
    <source>
        <dbReference type="PROSITE" id="PS50994"/>
    </source>
</evidence>
<dbReference type="PANTHER" id="PTHR46889">
    <property type="entry name" value="TRANSPOSASE INSF FOR INSERTION SEQUENCE IS3B-RELATED"/>
    <property type="match status" value="1"/>
</dbReference>
<feature type="coiled-coil region" evidence="1">
    <location>
        <begin position="63"/>
        <end position="90"/>
    </location>
</feature>
<sequence>MPRITDPALKQRAVRLVLDHQSEYSSRTAAIKAVSAQLGVGRDSLRRWITQHEIDHGTREGTSTDELEEIRRLKAENRRLKETNEILRKASNFLRGGTRPPIPLISAFIDQLRSDGHAVESICAILTAEGTPVAARTYRSWKQAHHQPATRTITDAMVEDAIRSLAYKRKEDGTIKRTAEGLYGRRKMTAAIRRRLPGATPGAVDRAMRTLGLAGVRRGKAARTTVPAKDGTRAGDLLNRDFTAAAPNRVWVADFTYVRTWAGFVYVAFLVDVFAQRIIGWHADTIKATELVDLPLRMGLWQRGREGHPVERGQLVAHSDAGSQYTSIRFTEHLQLEGIQPSIGTVGDAYDNSLMESIIGLFKTEAIRTDVFHEGPFRKLSDVEFATAGWVDWWNHQRLHSSIGHLTPIEYEQLHYAALKAEPHLI</sequence>
<dbReference type="InterPro" id="IPR002514">
    <property type="entry name" value="Transposase_8"/>
</dbReference>
<dbReference type="InterPro" id="IPR001584">
    <property type="entry name" value="Integrase_cat-core"/>
</dbReference>
<dbReference type="RefSeq" id="WP_310538493.1">
    <property type="nucleotide sequence ID" value="NZ_JAVKGT010000074.1"/>
</dbReference>
<dbReference type="InterPro" id="IPR050900">
    <property type="entry name" value="Transposase_IS3/IS150/IS904"/>
</dbReference>
<dbReference type="Gene3D" id="1.10.10.10">
    <property type="entry name" value="Winged helix-like DNA-binding domain superfamily/Winged helix DNA-binding domain"/>
    <property type="match status" value="1"/>
</dbReference>
<dbReference type="Pfam" id="PF13333">
    <property type="entry name" value="rve_2"/>
    <property type="match status" value="1"/>
</dbReference>
<dbReference type="Proteomes" id="UP001260872">
    <property type="component" value="Unassembled WGS sequence"/>
</dbReference>
<reference evidence="4" key="1">
    <citation type="submission" date="2023-07" db="EMBL/GenBank/DDBJ databases">
        <title>Description of three actinobacteria isolated from air of manufacturing shop in a pharmaceutical factory.</title>
        <authorList>
            <person name="Zhang D.-F."/>
        </authorList>
    </citation>
    <scope>NUCLEOTIDE SEQUENCE [LARGE SCALE GENOMIC DNA]</scope>
    <source>
        <strain evidence="4">CCTCC AB 207010</strain>
    </source>
</reference>
<evidence type="ECO:0000313" key="4">
    <source>
        <dbReference type="Proteomes" id="UP001260872"/>
    </source>
</evidence>
<dbReference type="SUPFAM" id="SSF46689">
    <property type="entry name" value="Homeodomain-like"/>
    <property type="match status" value="1"/>
</dbReference>
<dbReference type="EMBL" id="JAVKGT010000074">
    <property type="protein sequence ID" value="MDR5713130.1"/>
    <property type="molecule type" value="Genomic_DNA"/>
</dbReference>
<dbReference type="PROSITE" id="PS50994">
    <property type="entry name" value="INTEGRASE"/>
    <property type="match status" value="1"/>
</dbReference>
<dbReference type="PANTHER" id="PTHR46889:SF4">
    <property type="entry name" value="TRANSPOSASE INSO FOR INSERTION SEQUENCE ELEMENT IS911B-RELATED"/>
    <property type="match status" value="1"/>
</dbReference>
<comment type="caution">
    <text evidence="3">The sequence shown here is derived from an EMBL/GenBank/DDBJ whole genome shotgun (WGS) entry which is preliminary data.</text>
</comment>
<dbReference type="InterPro" id="IPR048020">
    <property type="entry name" value="Transpos_IS3"/>
</dbReference>
<gene>
    <name evidence="3" type="ORF">RH857_13485</name>
</gene>
<dbReference type="InterPro" id="IPR012337">
    <property type="entry name" value="RNaseH-like_sf"/>
</dbReference>
<dbReference type="Gene3D" id="3.30.420.10">
    <property type="entry name" value="Ribonuclease H-like superfamily/Ribonuclease H"/>
    <property type="match status" value="1"/>
</dbReference>
<dbReference type="Pfam" id="PF01527">
    <property type="entry name" value="HTH_Tnp_1"/>
    <property type="match status" value="1"/>
</dbReference>
<evidence type="ECO:0000313" key="3">
    <source>
        <dbReference type="EMBL" id="MDR5713130.1"/>
    </source>
</evidence>
<dbReference type="Pfam" id="PF00665">
    <property type="entry name" value="rve"/>
    <property type="match status" value="1"/>
</dbReference>
<proteinExistence type="predicted"/>
<dbReference type="InterPro" id="IPR009057">
    <property type="entry name" value="Homeodomain-like_sf"/>
</dbReference>
<name>A0ABU1FXD1_9MICC</name>
<dbReference type="InterPro" id="IPR036388">
    <property type="entry name" value="WH-like_DNA-bd_sf"/>
</dbReference>
<accession>A0ABU1FXD1</accession>
<organism evidence="3 4">
    <name type="scientific">Nesterenkonia flava</name>
    <dbReference type="NCBI Taxonomy" id="469799"/>
    <lineage>
        <taxon>Bacteria</taxon>
        <taxon>Bacillati</taxon>
        <taxon>Actinomycetota</taxon>
        <taxon>Actinomycetes</taxon>
        <taxon>Micrococcales</taxon>
        <taxon>Micrococcaceae</taxon>
        <taxon>Nesterenkonia</taxon>
    </lineage>
</organism>
<feature type="domain" description="Integrase catalytic" evidence="2">
    <location>
        <begin position="243"/>
        <end position="416"/>
    </location>
</feature>
<dbReference type="NCBIfam" id="NF033516">
    <property type="entry name" value="transpos_IS3"/>
    <property type="match status" value="1"/>
</dbReference>
<dbReference type="InterPro" id="IPR036397">
    <property type="entry name" value="RNaseH_sf"/>
</dbReference>
<keyword evidence="4" id="KW-1185">Reference proteome</keyword>
<protein>
    <submittedName>
        <fullName evidence="3">IS3 family transposase</fullName>
    </submittedName>
</protein>